<dbReference type="InterPro" id="IPR036714">
    <property type="entry name" value="SDH_sf"/>
</dbReference>
<sequence length="81" mass="9281">MRSFEKLKWRCRRGVVELDILLLHYLETHYLPADQDERNRFAGLLEWEDDELLAVLVGGKKPVVSGFAALIGKIRNVTALS</sequence>
<dbReference type="Proteomes" id="UP000005090">
    <property type="component" value="Chromosome"/>
</dbReference>
<dbReference type="Gene3D" id="1.10.150.250">
    <property type="entry name" value="Flavinator of succinate dehydrogenase"/>
    <property type="match status" value="1"/>
</dbReference>
<dbReference type="eggNOG" id="COG2938">
    <property type="taxonomic scope" value="Bacteria"/>
</dbReference>
<dbReference type="AlphaFoldDB" id="H8GQF6"/>
<gene>
    <name evidence="6" type="ORF">Metal_2022</name>
</gene>
<comment type="similarity">
    <text evidence="2">Belongs to the SdhE FAD assembly factor family.</text>
</comment>
<dbReference type="InterPro" id="IPR005631">
    <property type="entry name" value="SDH"/>
</dbReference>
<evidence type="ECO:0000256" key="5">
    <source>
        <dbReference type="ARBA" id="ARBA00023186"/>
    </source>
</evidence>
<dbReference type="PANTHER" id="PTHR39585:SF1">
    <property type="entry name" value="FAD ASSEMBLY FACTOR SDHE"/>
    <property type="match status" value="1"/>
</dbReference>
<accession>H8GQF6</accession>
<dbReference type="SUPFAM" id="SSF109910">
    <property type="entry name" value="YgfY-like"/>
    <property type="match status" value="1"/>
</dbReference>
<dbReference type="InterPro" id="IPR050531">
    <property type="entry name" value="SdhE_FAD_assembly_factor"/>
</dbReference>
<dbReference type="Pfam" id="PF03937">
    <property type="entry name" value="Sdh5"/>
    <property type="match status" value="1"/>
</dbReference>
<dbReference type="STRING" id="686340.Metal_2022"/>
<evidence type="ECO:0000313" key="6">
    <source>
        <dbReference type="EMBL" id="EIC29783.1"/>
    </source>
</evidence>
<evidence type="ECO:0000256" key="3">
    <source>
        <dbReference type="ARBA" id="ARBA00019418"/>
    </source>
</evidence>
<keyword evidence="5" id="KW-0143">Chaperone</keyword>
<evidence type="ECO:0000256" key="4">
    <source>
        <dbReference type="ARBA" id="ARBA00022490"/>
    </source>
</evidence>
<name>H8GQF6_METAL</name>
<dbReference type="RefSeq" id="WP_005371931.1">
    <property type="nucleotide sequence ID" value="NZ_CM001475.1"/>
</dbReference>
<keyword evidence="4" id="KW-0963">Cytoplasm</keyword>
<comment type="subcellular location">
    <subcellularLocation>
        <location evidence="1">Cytoplasm</location>
    </subcellularLocation>
</comment>
<dbReference type="PANTHER" id="PTHR39585">
    <property type="entry name" value="FAD ASSEMBLY FACTOR SDHE"/>
    <property type="match status" value="1"/>
</dbReference>
<dbReference type="HOGENOM" id="CLU_103054_2_3_6"/>
<organism evidence="6 7">
    <name type="scientific">Methylomicrobium album BG8</name>
    <dbReference type="NCBI Taxonomy" id="686340"/>
    <lineage>
        <taxon>Bacteria</taxon>
        <taxon>Pseudomonadati</taxon>
        <taxon>Pseudomonadota</taxon>
        <taxon>Gammaproteobacteria</taxon>
        <taxon>Methylococcales</taxon>
        <taxon>Methylococcaceae</taxon>
        <taxon>Methylomicrobium</taxon>
    </lineage>
</organism>
<evidence type="ECO:0000256" key="1">
    <source>
        <dbReference type="ARBA" id="ARBA00004496"/>
    </source>
</evidence>
<keyword evidence="7" id="KW-1185">Reference proteome</keyword>
<proteinExistence type="inferred from homology"/>
<dbReference type="GO" id="GO:0005737">
    <property type="term" value="C:cytoplasm"/>
    <property type="evidence" value="ECO:0007669"/>
    <property type="project" value="UniProtKB-SubCell"/>
</dbReference>
<dbReference type="EMBL" id="CM001475">
    <property type="protein sequence ID" value="EIC29783.1"/>
    <property type="molecule type" value="Genomic_DNA"/>
</dbReference>
<reference evidence="6 7" key="1">
    <citation type="journal article" date="2013" name="Genome Announc.">
        <title>Genome Sequence of the Obligate Gammaproteobacterial Methanotroph Methylomicrobium album Strain BG8.</title>
        <authorList>
            <person name="Kits K.D."/>
            <person name="Kalyuzhnaya M.G."/>
            <person name="Klotz M.G."/>
            <person name="Jetten M.S."/>
            <person name="Op den Camp H.J."/>
            <person name="Vuilleumier S."/>
            <person name="Bringel F."/>
            <person name="Dispirito A.A."/>
            <person name="Murrell J.C."/>
            <person name="Bruce D."/>
            <person name="Cheng J.F."/>
            <person name="Copeland A."/>
            <person name="Goodwin L."/>
            <person name="Hauser L."/>
            <person name="Lajus A."/>
            <person name="Land M.L."/>
            <person name="Lapidus A."/>
            <person name="Lucas S."/>
            <person name="Medigue C."/>
            <person name="Pitluck S."/>
            <person name="Woyke T."/>
            <person name="Zeytun A."/>
            <person name="Stein L.Y."/>
        </authorList>
    </citation>
    <scope>NUCLEOTIDE SEQUENCE [LARGE SCALE GENOMIC DNA]</scope>
    <source>
        <strain evidence="6 7">BG8</strain>
    </source>
</reference>
<protein>
    <recommendedName>
        <fullName evidence="3">FAD assembly factor SdhE</fullName>
    </recommendedName>
</protein>
<evidence type="ECO:0000256" key="2">
    <source>
        <dbReference type="ARBA" id="ARBA00008571"/>
    </source>
</evidence>
<dbReference type="GO" id="GO:0006105">
    <property type="term" value="P:succinate metabolic process"/>
    <property type="evidence" value="ECO:0007669"/>
    <property type="project" value="TreeGrafter"/>
</dbReference>
<evidence type="ECO:0000313" key="7">
    <source>
        <dbReference type="Proteomes" id="UP000005090"/>
    </source>
</evidence>